<evidence type="ECO:0000256" key="4">
    <source>
        <dbReference type="ARBA" id="ARBA00022490"/>
    </source>
</evidence>
<dbReference type="EMBL" id="LAZR01006158">
    <property type="protein sequence ID" value="KKM94299.1"/>
    <property type="molecule type" value="Genomic_DNA"/>
</dbReference>
<comment type="pathway">
    <text evidence="1">Carbohydrate degradation; glycolysis; D-glyceraldehyde 3-phosphate from glycerone phosphate: step 1/1.</text>
</comment>
<evidence type="ECO:0000256" key="2">
    <source>
        <dbReference type="ARBA" id="ARBA00011940"/>
    </source>
</evidence>
<dbReference type="NCBIfam" id="TIGR00419">
    <property type="entry name" value="tim"/>
    <property type="match status" value="1"/>
</dbReference>
<name>A0A0F9LHC5_9ZZZZ</name>
<keyword evidence="3" id="KW-0312">Gluconeogenesis</keyword>
<dbReference type="AlphaFoldDB" id="A0A0F9LHC5"/>
<dbReference type="Gene3D" id="3.20.20.70">
    <property type="entry name" value="Aldolase class I"/>
    <property type="match status" value="1"/>
</dbReference>
<dbReference type="InterPro" id="IPR035990">
    <property type="entry name" value="TIM_sf"/>
</dbReference>
<evidence type="ECO:0000256" key="1">
    <source>
        <dbReference type="ARBA" id="ARBA00004680"/>
    </source>
</evidence>
<dbReference type="GO" id="GO:0005829">
    <property type="term" value="C:cytosol"/>
    <property type="evidence" value="ECO:0007669"/>
    <property type="project" value="TreeGrafter"/>
</dbReference>
<dbReference type="InterPro" id="IPR022896">
    <property type="entry name" value="TrioseP_Isoase_bac/euk"/>
</dbReference>
<dbReference type="SUPFAM" id="SSF51351">
    <property type="entry name" value="Triosephosphate isomerase (TIM)"/>
    <property type="match status" value="1"/>
</dbReference>
<sequence length="255" mass="27873">MKKLFIVGNWKMNLTLDEAKILANKLRHGMANLNNVVDVGVCPSFIYLRDIYEILQDSRIYIGAQNMYLEKSGAFTGEVSGAMLKDIGCTHVIIGHSERRTIFQETNSMINSKIKTALSYELNPILCVGEKLDERESGKTEAVVGLQLSEGLNGLTSEQVRRLTIAYEPVWAIGTGKTATPKQANEVHSFIRKTVENRCGDDVAQSIRIQYGGSVNSRNAKELLSQSGIDGALVGGASLDSESFLEIVSDAAKLS</sequence>
<dbReference type="FunFam" id="3.20.20.70:FF:000016">
    <property type="entry name" value="Triosephosphate isomerase"/>
    <property type="match status" value="1"/>
</dbReference>
<dbReference type="GO" id="GO:0006096">
    <property type="term" value="P:glycolytic process"/>
    <property type="evidence" value="ECO:0007669"/>
    <property type="project" value="UniProtKB-KW"/>
</dbReference>
<comment type="caution">
    <text evidence="7">The sequence shown here is derived from an EMBL/GenBank/DDBJ whole genome shotgun (WGS) entry which is preliminary data.</text>
</comment>
<dbReference type="Pfam" id="PF00121">
    <property type="entry name" value="TIM"/>
    <property type="match status" value="1"/>
</dbReference>
<dbReference type="InterPro" id="IPR000652">
    <property type="entry name" value="Triosephosphate_isomerase"/>
</dbReference>
<keyword evidence="5" id="KW-0324">Glycolysis</keyword>
<dbReference type="GO" id="GO:0006094">
    <property type="term" value="P:gluconeogenesis"/>
    <property type="evidence" value="ECO:0007669"/>
    <property type="project" value="UniProtKB-KW"/>
</dbReference>
<dbReference type="InterPro" id="IPR013785">
    <property type="entry name" value="Aldolase_TIM"/>
</dbReference>
<dbReference type="CDD" id="cd00311">
    <property type="entry name" value="TIM"/>
    <property type="match status" value="1"/>
</dbReference>
<dbReference type="GO" id="GO:0046166">
    <property type="term" value="P:glyceraldehyde-3-phosphate biosynthetic process"/>
    <property type="evidence" value="ECO:0007669"/>
    <property type="project" value="TreeGrafter"/>
</dbReference>
<dbReference type="InterPro" id="IPR020861">
    <property type="entry name" value="Triosephosphate_isomerase_AS"/>
</dbReference>
<protein>
    <recommendedName>
        <fullName evidence="2">triose-phosphate isomerase</fullName>
        <ecNumber evidence="2">5.3.1.1</ecNumber>
    </recommendedName>
</protein>
<keyword evidence="4" id="KW-0963">Cytoplasm</keyword>
<dbReference type="PROSITE" id="PS00171">
    <property type="entry name" value="TIM_1"/>
    <property type="match status" value="1"/>
</dbReference>
<dbReference type="GO" id="GO:0004807">
    <property type="term" value="F:triose-phosphate isomerase activity"/>
    <property type="evidence" value="ECO:0007669"/>
    <property type="project" value="UniProtKB-EC"/>
</dbReference>
<organism evidence="7">
    <name type="scientific">marine sediment metagenome</name>
    <dbReference type="NCBI Taxonomy" id="412755"/>
    <lineage>
        <taxon>unclassified sequences</taxon>
        <taxon>metagenomes</taxon>
        <taxon>ecological metagenomes</taxon>
    </lineage>
</organism>
<accession>A0A0F9LHC5</accession>
<keyword evidence="6" id="KW-0413">Isomerase</keyword>
<evidence type="ECO:0000256" key="6">
    <source>
        <dbReference type="ARBA" id="ARBA00023235"/>
    </source>
</evidence>
<dbReference type="PROSITE" id="PS51440">
    <property type="entry name" value="TIM_2"/>
    <property type="match status" value="1"/>
</dbReference>
<dbReference type="EC" id="5.3.1.1" evidence="2"/>
<evidence type="ECO:0000256" key="5">
    <source>
        <dbReference type="ARBA" id="ARBA00023152"/>
    </source>
</evidence>
<dbReference type="PANTHER" id="PTHR21139">
    <property type="entry name" value="TRIOSEPHOSPHATE ISOMERASE"/>
    <property type="match status" value="1"/>
</dbReference>
<dbReference type="HAMAP" id="MF_00147_B">
    <property type="entry name" value="TIM_B"/>
    <property type="match status" value="1"/>
</dbReference>
<dbReference type="GO" id="GO:0019563">
    <property type="term" value="P:glycerol catabolic process"/>
    <property type="evidence" value="ECO:0007669"/>
    <property type="project" value="TreeGrafter"/>
</dbReference>
<dbReference type="PANTHER" id="PTHR21139:SF42">
    <property type="entry name" value="TRIOSEPHOSPHATE ISOMERASE"/>
    <property type="match status" value="1"/>
</dbReference>
<evidence type="ECO:0000256" key="3">
    <source>
        <dbReference type="ARBA" id="ARBA00022432"/>
    </source>
</evidence>
<reference evidence="7" key="1">
    <citation type="journal article" date="2015" name="Nature">
        <title>Complex archaea that bridge the gap between prokaryotes and eukaryotes.</title>
        <authorList>
            <person name="Spang A."/>
            <person name="Saw J.H."/>
            <person name="Jorgensen S.L."/>
            <person name="Zaremba-Niedzwiedzka K."/>
            <person name="Martijn J."/>
            <person name="Lind A.E."/>
            <person name="van Eijk R."/>
            <person name="Schleper C."/>
            <person name="Guy L."/>
            <person name="Ettema T.J."/>
        </authorList>
    </citation>
    <scope>NUCLEOTIDE SEQUENCE</scope>
</reference>
<evidence type="ECO:0000313" key="7">
    <source>
        <dbReference type="EMBL" id="KKM94299.1"/>
    </source>
</evidence>
<proteinExistence type="inferred from homology"/>
<gene>
    <name evidence="7" type="ORF">LCGC14_1199760</name>
</gene>